<dbReference type="OrthoDB" id="2501249at2759"/>
<keyword evidence="5" id="KW-1185">Reference proteome</keyword>
<organism evidence="4 5">
    <name type="scientific">Maudiozyma saulgeensis</name>
    <dbReference type="NCBI Taxonomy" id="1789683"/>
    <lineage>
        <taxon>Eukaryota</taxon>
        <taxon>Fungi</taxon>
        <taxon>Dikarya</taxon>
        <taxon>Ascomycota</taxon>
        <taxon>Saccharomycotina</taxon>
        <taxon>Saccharomycetes</taxon>
        <taxon>Saccharomycetales</taxon>
        <taxon>Saccharomycetaceae</taxon>
        <taxon>Maudiozyma</taxon>
    </lineage>
</organism>
<accession>A0A1X7QXT0</accession>
<dbReference type="STRING" id="1789683.A0A1X7QXT0"/>
<dbReference type="PANTHER" id="PTHR41237:SF1">
    <property type="entry name" value="SMALL RIBOSOMAL SUBUNIT PROTEIN BS21M"/>
    <property type="match status" value="1"/>
</dbReference>
<reference evidence="4 5" key="1">
    <citation type="submission" date="2017-04" db="EMBL/GenBank/DDBJ databases">
        <authorList>
            <person name="Afonso C.L."/>
            <person name="Miller P.J."/>
            <person name="Scott M.A."/>
            <person name="Spackman E."/>
            <person name="Goraichik I."/>
            <person name="Dimitrov K.M."/>
            <person name="Suarez D.L."/>
            <person name="Swayne D.E."/>
        </authorList>
    </citation>
    <scope>NUCLEOTIDE SEQUENCE [LARGE SCALE GENOMIC DNA]</scope>
</reference>
<protein>
    <submittedName>
        <fullName evidence="4">Similar to Saccharomyces cerevisiae YBL090W MRP21 Mitochondrial ribosomal protein of the small subunit</fullName>
    </submittedName>
</protein>
<dbReference type="InterPro" id="IPR052837">
    <property type="entry name" value="Mitoribosomal_bS21"/>
</dbReference>
<keyword evidence="3" id="KW-0687">Ribonucleoprotein</keyword>
<evidence type="ECO:0000256" key="1">
    <source>
        <dbReference type="ARBA" id="ARBA00006640"/>
    </source>
</evidence>
<dbReference type="GO" id="GO:0070124">
    <property type="term" value="P:mitochondrial translational initiation"/>
    <property type="evidence" value="ECO:0007669"/>
    <property type="project" value="TreeGrafter"/>
</dbReference>
<dbReference type="Proteomes" id="UP000196158">
    <property type="component" value="Unassembled WGS sequence"/>
</dbReference>
<dbReference type="GO" id="GO:0005763">
    <property type="term" value="C:mitochondrial small ribosomal subunit"/>
    <property type="evidence" value="ECO:0007669"/>
    <property type="project" value="TreeGrafter"/>
</dbReference>
<dbReference type="PANTHER" id="PTHR41237">
    <property type="entry name" value="37S RIBOSOMAL PROTEIN MRP21, MITOCHONDRIAL"/>
    <property type="match status" value="1"/>
</dbReference>
<dbReference type="GO" id="GO:0003735">
    <property type="term" value="F:structural constituent of ribosome"/>
    <property type="evidence" value="ECO:0007669"/>
    <property type="project" value="InterPro"/>
</dbReference>
<evidence type="ECO:0000313" key="5">
    <source>
        <dbReference type="Proteomes" id="UP000196158"/>
    </source>
</evidence>
<evidence type="ECO:0000313" key="4">
    <source>
        <dbReference type="EMBL" id="SMN18232.1"/>
    </source>
</evidence>
<comment type="similarity">
    <text evidence="1">Belongs to the bacterial ribosomal protein bS21 family.</text>
</comment>
<name>A0A1X7QXT0_9SACH</name>
<evidence type="ECO:0000256" key="2">
    <source>
        <dbReference type="ARBA" id="ARBA00022980"/>
    </source>
</evidence>
<dbReference type="Pfam" id="PF01165">
    <property type="entry name" value="Ribosomal_S21"/>
    <property type="match status" value="1"/>
</dbReference>
<evidence type="ECO:0000256" key="3">
    <source>
        <dbReference type="ARBA" id="ARBA00023274"/>
    </source>
</evidence>
<proteinExistence type="inferred from homology"/>
<dbReference type="EMBL" id="FXLY01000002">
    <property type="protein sequence ID" value="SMN18232.1"/>
    <property type="molecule type" value="Genomic_DNA"/>
</dbReference>
<dbReference type="AlphaFoldDB" id="A0A1X7QXT0"/>
<keyword evidence="2 4" id="KW-0689">Ribosomal protein</keyword>
<gene>
    <name evidence="4" type="ORF">KASA_0Q06776G</name>
</gene>
<dbReference type="InterPro" id="IPR001911">
    <property type="entry name" value="Ribosomal_bS21"/>
</dbReference>
<sequence>MLRSLSGYITQANRPLATMGTRTFVNSTKMQQIQYPFNNSAQDILRSFPSSQKNKSDVGLNVSFNTMKEANASNNLQRDSSIILPEQIREEAASLKNFSIKTGRTVLVNNSDTASACRRLNGLVFANQIAIDRRKQRFHMKPGKKAEMKRSQRHRKDFMKGFKRLMEVVKDAKRKGY</sequence>